<evidence type="ECO:0000313" key="4">
    <source>
        <dbReference type="Proteomes" id="UP000001312"/>
    </source>
</evidence>
<feature type="region of interest" description="Disordered" evidence="2">
    <location>
        <begin position="324"/>
        <end position="356"/>
    </location>
</feature>
<dbReference type="HOGENOM" id="CLU_022029_1_0_1"/>
<dbReference type="EMBL" id="CH476623">
    <property type="protein sequence ID" value="EDN99700.1"/>
    <property type="molecule type" value="Genomic_DNA"/>
</dbReference>
<reference evidence="4" key="1">
    <citation type="journal article" date="2011" name="PLoS Genet.">
        <title>Genomic analysis of the necrotrophic fungal pathogens Sclerotinia sclerotiorum and Botrytis cinerea.</title>
        <authorList>
            <person name="Amselem J."/>
            <person name="Cuomo C.A."/>
            <person name="van Kan J.A."/>
            <person name="Viaud M."/>
            <person name="Benito E.P."/>
            <person name="Couloux A."/>
            <person name="Coutinho P.M."/>
            <person name="de Vries R.P."/>
            <person name="Dyer P.S."/>
            <person name="Fillinger S."/>
            <person name="Fournier E."/>
            <person name="Gout L."/>
            <person name="Hahn M."/>
            <person name="Kohn L."/>
            <person name="Lapalu N."/>
            <person name="Plummer K.M."/>
            <person name="Pradier J.M."/>
            <person name="Quevillon E."/>
            <person name="Sharon A."/>
            <person name="Simon A."/>
            <person name="ten Have A."/>
            <person name="Tudzynski B."/>
            <person name="Tudzynski P."/>
            <person name="Wincker P."/>
            <person name="Andrew M."/>
            <person name="Anthouard V."/>
            <person name="Beever R.E."/>
            <person name="Beffa R."/>
            <person name="Benoit I."/>
            <person name="Bouzid O."/>
            <person name="Brault B."/>
            <person name="Chen Z."/>
            <person name="Choquer M."/>
            <person name="Collemare J."/>
            <person name="Cotton P."/>
            <person name="Danchin E.G."/>
            <person name="Da Silva C."/>
            <person name="Gautier A."/>
            <person name="Giraud C."/>
            <person name="Giraud T."/>
            <person name="Gonzalez C."/>
            <person name="Grossetete S."/>
            <person name="Guldener U."/>
            <person name="Henrissat B."/>
            <person name="Howlett B.J."/>
            <person name="Kodira C."/>
            <person name="Kretschmer M."/>
            <person name="Lappartient A."/>
            <person name="Leroch M."/>
            <person name="Levis C."/>
            <person name="Mauceli E."/>
            <person name="Neuveglise C."/>
            <person name="Oeser B."/>
            <person name="Pearson M."/>
            <person name="Poulain J."/>
            <person name="Poussereau N."/>
            <person name="Quesneville H."/>
            <person name="Rascle C."/>
            <person name="Schumacher J."/>
            <person name="Segurens B."/>
            <person name="Sexton A."/>
            <person name="Silva E."/>
            <person name="Sirven C."/>
            <person name="Soanes D.M."/>
            <person name="Talbot N.J."/>
            <person name="Templeton M."/>
            <person name="Yandava C."/>
            <person name="Yarden O."/>
            <person name="Zeng Q."/>
            <person name="Rollins J.A."/>
            <person name="Lebrun M.H."/>
            <person name="Dickman M."/>
        </authorList>
    </citation>
    <scope>NUCLEOTIDE SEQUENCE [LARGE SCALE GENOMIC DNA]</scope>
    <source>
        <strain evidence="4">ATCC 18683 / 1980 / Ss-1</strain>
    </source>
</reference>
<comment type="similarity">
    <text evidence="1">Belongs to the gemin-2 family.</text>
</comment>
<sequence length="482" mass="53450">MAGTKRARSPSPSLSHIYSNKRSNPVREGRVDPVYGQRSALPADDDSISLDEDGLDALSYLRSVRAEAGDLPPIFYAQAETRSPNASGEYDRSIYEGGVGDFRGYYEDGAYFAAAEVEDDIENEQDEGQDPQLAYFNSIITRFEILREQMQRTPPPNLVKDLDADHPTYLTTLNTKLCRWWRWKLKTVDPLPAQVASMDKDTVLRLLRLLTGGTLLQNGSDINMKVSRWAWALLARLPVRGELSSDEIGVVRELGKKAVMLGVGLKAGSGLKDELDEVEKVFEADNGVEIEDNERAFNPEDENVIEGVEDHLQGEQQLKERLNGVKQTSDSTENFTLSIATDKSTPQEEDSGSTLDSHELEAIKARLLANLTSNPSTVETTTASDPHPPKEEESIPSTIETATSKSAQTANWNTSATIDMIITIAGEMYGQRDLLEFREVWGDCASRITVQMSKNEAERAHGALSDRCRKLFELNSCIDLSL</sequence>
<gene>
    <name evidence="3" type="ORF">SS1G_02558</name>
</gene>
<dbReference type="GO" id="GO:0000387">
    <property type="term" value="P:spliceosomal snRNP assembly"/>
    <property type="evidence" value="ECO:0000318"/>
    <property type="project" value="GO_Central"/>
</dbReference>
<evidence type="ECO:0000256" key="1">
    <source>
        <dbReference type="ARBA" id="ARBA00025758"/>
    </source>
</evidence>
<keyword evidence="4" id="KW-1185">Reference proteome</keyword>
<dbReference type="OMA" id="HQNSGID"/>
<dbReference type="Gene3D" id="1.20.58.1070">
    <property type="match status" value="1"/>
</dbReference>
<protein>
    <submittedName>
        <fullName evidence="3">Uncharacterized protein</fullName>
    </submittedName>
</protein>
<dbReference type="InterPro" id="IPR035426">
    <property type="entry name" value="Gemin2/Brr1"/>
</dbReference>
<dbReference type="RefSeq" id="XP_001596338.1">
    <property type="nucleotide sequence ID" value="XM_001596288.1"/>
</dbReference>
<feature type="compositionally biased region" description="Polar residues" evidence="2">
    <location>
        <begin position="372"/>
        <end position="384"/>
    </location>
</feature>
<dbReference type="GO" id="GO:0005634">
    <property type="term" value="C:nucleus"/>
    <property type="evidence" value="ECO:0000318"/>
    <property type="project" value="GO_Central"/>
</dbReference>
<name>A7EB72_SCLS1</name>
<dbReference type="GO" id="GO:0032797">
    <property type="term" value="C:SMN complex"/>
    <property type="evidence" value="ECO:0000318"/>
    <property type="project" value="GO_Central"/>
</dbReference>
<accession>A7EB72</accession>
<dbReference type="KEGG" id="ssl:SS1G_02558"/>
<feature type="compositionally biased region" description="Polar residues" evidence="2">
    <location>
        <begin position="10"/>
        <end position="23"/>
    </location>
</feature>
<dbReference type="Pfam" id="PF04938">
    <property type="entry name" value="SIP1"/>
    <property type="match status" value="1"/>
</dbReference>
<feature type="region of interest" description="Disordered" evidence="2">
    <location>
        <begin position="372"/>
        <end position="396"/>
    </location>
</feature>
<dbReference type="GeneID" id="5492423"/>
<dbReference type="AlphaFoldDB" id="A7EB72"/>
<proteinExistence type="inferred from homology"/>
<evidence type="ECO:0000313" key="3">
    <source>
        <dbReference type="EMBL" id="EDN99700.1"/>
    </source>
</evidence>
<dbReference type="eggNOG" id="ENOG502SCAA">
    <property type="taxonomic scope" value="Eukaryota"/>
</dbReference>
<organism evidence="3 4">
    <name type="scientific">Sclerotinia sclerotiorum (strain ATCC 18683 / 1980 / Ss-1)</name>
    <name type="common">White mold</name>
    <name type="synonym">Whetzelinia sclerotiorum</name>
    <dbReference type="NCBI Taxonomy" id="665079"/>
    <lineage>
        <taxon>Eukaryota</taxon>
        <taxon>Fungi</taxon>
        <taxon>Dikarya</taxon>
        <taxon>Ascomycota</taxon>
        <taxon>Pezizomycotina</taxon>
        <taxon>Leotiomycetes</taxon>
        <taxon>Helotiales</taxon>
        <taxon>Sclerotiniaceae</taxon>
        <taxon>Sclerotinia</taxon>
    </lineage>
</organism>
<dbReference type="PANTHER" id="PTHR12794">
    <property type="entry name" value="GEMIN2"/>
    <property type="match status" value="1"/>
</dbReference>
<evidence type="ECO:0000256" key="2">
    <source>
        <dbReference type="SAM" id="MobiDB-lite"/>
    </source>
</evidence>
<feature type="compositionally biased region" description="Polar residues" evidence="2">
    <location>
        <begin position="325"/>
        <end position="344"/>
    </location>
</feature>
<feature type="region of interest" description="Disordered" evidence="2">
    <location>
        <begin position="1"/>
        <end position="48"/>
    </location>
</feature>
<dbReference type="STRING" id="665079.A7EB72"/>
<dbReference type="Proteomes" id="UP000001312">
    <property type="component" value="Unassembled WGS sequence"/>
</dbReference>
<dbReference type="InParanoid" id="A7EB72"/>
<dbReference type="PANTHER" id="PTHR12794:SF0">
    <property type="entry name" value="GEM-ASSOCIATED PROTEIN 2"/>
    <property type="match status" value="1"/>
</dbReference>